<dbReference type="EMBL" id="JAFDVH010000014">
    <property type="protein sequence ID" value="KAG7464537.1"/>
    <property type="molecule type" value="Genomic_DNA"/>
</dbReference>
<dbReference type="Proteomes" id="UP001046870">
    <property type="component" value="Chromosome 14"/>
</dbReference>
<dbReference type="PANTHER" id="PTHR14652:SF2">
    <property type="entry name" value="TYPE 2 DNA TOPOISOMERASE 6 SUBUNIT B-LIKE"/>
    <property type="match status" value="1"/>
</dbReference>
<evidence type="ECO:0000313" key="3">
    <source>
        <dbReference type="Proteomes" id="UP001046870"/>
    </source>
</evidence>
<sequence>MFVLLNSSQVLLYGSSCIPLLCDSGEAPLGFLYDLAASLSWEQFGLSGVRCAESHTLEGSLCSEMVYIVDGDLQHSPETVQRAVTEQTLVLFIFIQHRDPFHSQLSDFIASEEVLQRRLDQILLHNMERVKSALHAVLESTLRGLQRRQQAQRKLCSALPVILNSVCSVVTSSSSLDFRTTCLDHMMARDTRELAVRLDHSLRKATEGRFLPSHKCDHSTSAHLETEDISDPGEAKTKAQGDLERMCAVLSHPSQEHPARVCCTGKRLWVEKQDSNPTPSKQHHTRSLRRAIFPLQPSQNPHSPSVHTVPHPSKENQQEDMFWLQEISNMCEWELWGP</sequence>
<proteinExistence type="predicted"/>
<dbReference type="Pfam" id="PF15091">
    <property type="entry name" value="DUF4554"/>
    <property type="match status" value="1"/>
</dbReference>
<evidence type="ECO:0000313" key="2">
    <source>
        <dbReference type="EMBL" id="KAG7464537.1"/>
    </source>
</evidence>
<protein>
    <submittedName>
        <fullName evidence="2">Uncharacterized protein</fullName>
    </submittedName>
</protein>
<dbReference type="InterPro" id="IPR028040">
    <property type="entry name" value="TopoVIB-like"/>
</dbReference>
<feature type="compositionally biased region" description="Basic and acidic residues" evidence="1">
    <location>
        <begin position="214"/>
        <end position="226"/>
    </location>
</feature>
<feature type="compositionally biased region" description="Low complexity" evidence="1">
    <location>
        <begin position="301"/>
        <end position="311"/>
    </location>
</feature>
<name>A0A9D3T6S6_MEGAT</name>
<organism evidence="2 3">
    <name type="scientific">Megalops atlanticus</name>
    <name type="common">Tarpon</name>
    <name type="synonym">Clupea gigantea</name>
    <dbReference type="NCBI Taxonomy" id="7932"/>
    <lineage>
        <taxon>Eukaryota</taxon>
        <taxon>Metazoa</taxon>
        <taxon>Chordata</taxon>
        <taxon>Craniata</taxon>
        <taxon>Vertebrata</taxon>
        <taxon>Euteleostomi</taxon>
        <taxon>Actinopterygii</taxon>
        <taxon>Neopterygii</taxon>
        <taxon>Teleostei</taxon>
        <taxon>Elopiformes</taxon>
        <taxon>Megalopidae</taxon>
        <taxon>Megalops</taxon>
    </lineage>
</organism>
<keyword evidence="3" id="KW-1185">Reference proteome</keyword>
<feature type="region of interest" description="Disordered" evidence="1">
    <location>
        <begin position="213"/>
        <end position="236"/>
    </location>
</feature>
<gene>
    <name evidence="2" type="ORF">MATL_G00166630</name>
</gene>
<reference evidence="2" key="1">
    <citation type="submission" date="2021-01" db="EMBL/GenBank/DDBJ databases">
        <authorList>
            <person name="Zahm M."/>
            <person name="Roques C."/>
            <person name="Cabau C."/>
            <person name="Klopp C."/>
            <person name="Donnadieu C."/>
            <person name="Jouanno E."/>
            <person name="Lampietro C."/>
            <person name="Louis A."/>
            <person name="Herpin A."/>
            <person name="Echchiki A."/>
            <person name="Berthelot C."/>
            <person name="Parey E."/>
            <person name="Roest-Crollius H."/>
            <person name="Braasch I."/>
            <person name="Postlethwait J."/>
            <person name="Bobe J."/>
            <person name="Montfort J."/>
            <person name="Bouchez O."/>
            <person name="Begum T."/>
            <person name="Mejri S."/>
            <person name="Adams A."/>
            <person name="Chen W.-J."/>
            <person name="Guiguen Y."/>
        </authorList>
    </citation>
    <scope>NUCLEOTIDE SEQUENCE</scope>
    <source>
        <strain evidence="2">YG-15Mar2019-1</strain>
        <tissue evidence="2">Brain</tissue>
    </source>
</reference>
<evidence type="ECO:0000256" key="1">
    <source>
        <dbReference type="SAM" id="MobiDB-lite"/>
    </source>
</evidence>
<dbReference type="OrthoDB" id="8957527at2759"/>
<feature type="region of interest" description="Disordered" evidence="1">
    <location>
        <begin position="295"/>
        <end position="315"/>
    </location>
</feature>
<accession>A0A9D3T6S6</accession>
<dbReference type="AlphaFoldDB" id="A0A9D3T6S6"/>
<comment type="caution">
    <text evidence="2">The sequence shown here is derived from an EMBL/GenBank/DDBJ whole genome shotgun (WGS) entry which is preliminary data.</text>
</comment>
<dbReference type="GO" id="GO:0042138">
    <property type="term" value="P:meiotic DNA double-strand break formation"/>
    <property type="evidence" value="ECO:0007669"/>
    <property type="project" value="InterPro"/>
</dbReference>
<dbReference type="PANTHER" id="PTHR14652">
    <property type="entry name" value="TYPE 2 DNA TOPOISOMERASE 6 SUBUNIT B-LIKE"/>
    <property type="match status" value="1"/>
</dbReference>